<evidence type="ECO:0000256" key="1">
    <source>
        <dbReference type="ARBA" id="ARBA00022723"/>
    </source>
</evidence>
<protein>
    <recommendedName>
        <fullName evidence="5">LIM zinc-binding domain-containing protein</fullName>
    </recommendedName>
</protein>
<evidence type="ECO:0000256" key="2">
    <source>
        <dbReference type="ARBA" id="ARBA00022833"/>
    </source>
</evidence>
<dbReference type="SUPFAM" id="SSF57716">
    <property type="entry name" value="Glucocorticoid receptor-like (DNA-binding domain)"/>
    <property type="match status" value="3"/>
</dbReference>
<reference evidence="6" key="1">
    <citation type="submission" date="2019-07" db="EMBL/GenBank/DDBJ databases">
        <title>Annotation for the trematode Paragonimus miyazaki's.</title>
        <authorList>
            <person name="Choi Y.-J."/>
        </authorList>
    </citation>
    <scope>NUCLEOTIDE SEQUENCE</scope>
    <source>
        <strain evidence="6">Japan</strain>
    </source>
</reference>
<dbReference type="AlphaFoldDB" id="A0A8S9Z9P9"/>
<keyword evidence="3 4" id="KW-0440">LIM domain</keyword>
<evidence type="ECO:0000259" key="5">
    <source>
        <dbReference type="PROSITE" id="PS50023"/>
    </source>
</evidence>
<dbReference type="InterPro" id="IPR001781">
    <property type="entry name" value="Znf_LIM"/>
</dbReference>
<dbReference type="PROSITE" id="PS50023">
    <property type="entry name" value="LIM_DOMAIN_2"/>
    <property type="match status" value="2"/>
</dbReference>
<evidence type="ECO:0000256" key="4">
    <source>
        <dbReference type="PROSITE-ProRule" id="PRU00125"/>
    </source>
</evidence>
<proteinExistence type="predicted"/>
<dbReference type="OrthoDB" id="5911912at2759"/>
<dbReference type="GO" id="GO:0046872">
    <property type="term" value="F:metal ion binding"/>
    <property type="evidence" value="ECO:0007669"/>
    <property type="project" value="UniProtKB-KW"/>
</dbReference>
<accession>A0A8S9Z9P9</accession>
<dbReference type="Pfam" id="PF00412">
    <property type="entry name" value="LIM"/>
    <property type="match status" value="2"/>
</dbReference>
<dbReference type="PROSITE" id="PS00478">
    <property type="entry name" value="LIM_DOMAIN_1"/>
    <property type="match status" value="1"/>
</dbReference>
<organism evidence="6 7">
    <name type="scientific">Paragonimus skrjabini miyazakii</name>
    <dbReference type="NCBI Taxonomy" id="59628"/>
    <lineage>
        <taxon>Eukaryota</taxon>
        <taxon>Metazoa</taxon>
        <taxon>Spiralia</taxon>
        <taxon>Lophotrochozoa</taxon>
        <taxon>Platyhelminthes</taxon>
        <taxon>Trematoda</taxon>
        <taxon>Digenea</taxon>
        <taxon>Plagiorchiida</taxon>
        <taxon>Troglotremata</taxon>
        <taxon>Troglotrematidae</taxon>
        <taxon>Paragonimus</taxon>
    </lineage>
</organism>
<dbReference type="SMART" id="SM00132">
    <property type="entry name" value="LIM"/>
    <property type="match status" value="2"/>
</dbReference>
<sequence length="222" mass="24952">MEAAAAPCAPPPACGIVFVEQCMCDACGKVICATEVVRVMGKIYHRECFRCHVCGVPLCLENYFVLDGMPVCKPHYKQMLCCRDPECSSRTKHCTEYIPMTHVRSECHNCEVCQHPVFPRDGVCVQQHYYHYNCFRCTCCGETLKMRKYEIANGKPYCLEDFLQLFAEQLGICATPSLMHVKKITRNRMFELPAAATPPSDSDFCSSPCVSQTESTLENTSG</sequence>
<feature type="domain" description="LIM zinc-binding" evidence="5">
    <location>
        <begin position="108"/>
        <end position="168"/>
    </location>
</feature>
<dbReference type="CDD" id="cd08368">
    <property type="entry name" value="LIM"/>
    <property type="match status" value="1"/>
</dbReference>
<dbReference type="EMBL" id="JTDE01000070">
    <property type="protein sequence ID" value="KAF7262416.1"/>
    <property type="molecule type" value="Genomic_DNA"/>
</dbReference>
<dbReference type="PANTHER" id="PTHR24206">
    <property type="entry name" value="OS06G0237300 PROTEIN"/>
    <property type="match status" value="1"/>
</dbReference>
<keyword evidence="1 4" id="KW-0479">Metal-binding</keyword>
<dbReference type="Proteomes" id="UP000822476">
    <property type="component" value="Unassembled WGS sequence"/>
</dbReference>
<evidence type="ECO:0000256" key="3">
    <source>
        <dbReference type="ARBA" id="ARBA00023038"/>
    </source>
</evidence>
<comment type="caution">
    <text evidence="6">The sequence shown here is derived from an EMBL/GenBank/DDBJ whole genome shotgun (WGS) entry which is preliminary data.</text>
</comment>
<keyword evidence="2 4" id="KW-0862">Zinc</keyword>
<name>A0A8S9Z9P9_9TREM</name>
<evidence type="ECO:0000313" key="6">
    <source>
        <dbReference type="EMBL" id="KAF7262416.1"/>
    </source>
</evidence>
<gene>
    <name evidence="6" type="ORF">EG68_00318</name>
</gene>
<dbReference type="Gene3D" id="2.10.110.10">
    <property type="entry name" value="Cysteine Rich Protein"/>
    <property type="match status" value="2"/>
</dbReference>
<feature type="domain" description="LIM zinc-binding" evidence="5">
    <location>
        <begin position="22"/>
        <end position="82"/>
    </location>
</feature>
<evidence type="ECO:0000313" key="7">
    <source>
        <dbReference type="Proteomes" id="UP000822476"/>
    </source>
</evidence>
<keyword evidence="7" id="KW-1185">Reference proteome</keyword>